<dbReference type="Proteomes" id="UP000020595">
    <property type="component" value="Unassembled WGS sequence"/>
</dbReference>
<evidence type="ECO:0000259" key="3">
    <source>
        <dbReference type="PROSITE" id="PS50893"/>
    </source>
</evidence>
<dbReference type="RefSeq" id="WP_000312034.1">
    <property type="nucleotide sequence ID" value="NZ_JEWH01000022.1"/>
</dbReference>
<dbReference type="SUPFAM" id="SSF52540">
    <property type="entry name" value="P-loop containing nucleoside triphosphate hydrolases"/>
    <property type="match status" value="1"/>
</dbReference>
<dbReference type="InterPro" id="IPR003439">
    <property type="entry name" value="ABC_transporter-like_ATP-bd"/>
</dbReference>
<dbReference type="CDD" id="cd00267">
    <property type="entry name" value="ABC_ATPase"/>
    <property type="match status" value="1"/>
</dbReference>
<keyword evidence="1" id="KW-0547">Nucleotide-binding</keyword>
<keyword evidence="2" id="KW-0067">ATP-binding</keyword>
<dbReference type="SMART" id="SM00382">
    <property type="entry name" value="AAA"/>
    <property type="match status" value="1"/>
</dbReference>
<dbReference type="InterPro" id="IPR015854">
    <property type="entry name" value="ABC_transpr_LolD-like"/>
</dbReference>
<evidence type="ECO:0000313" key="5">
    <source>
        <dbReference type="Proteomes" id="UP000020595"/>
    </source>
</evidence>
<accession>A0A009HNE3</accession>
<dbReference type="AlphaFoldDB" id="A0A009HNE3"/>
<dbReference type="InterPro" id="IPR003593">
    <property type="entry name" value="AAA+_ATPase"/>
</dbReference>
<protein>
    <submittedName>
        <fullName evidence="4">ABC transporter family protein</fullName>
    </submittedName>
</protein>
<dbReference type="GO" id="GO:0022857">
    <property type="term" value="F:transmembrane transporter activity"/>
    <property type="evidence" value="ECO:0007669"/>
    <property type="project" value="TreeGrafter"/>
</dbReference>
<evidence type="ECO:0000256" key="1">
    <source>
        <dbReference type="ARBA" id="ARBA00022741"/>
    </source>
</evidence>
<dbReference type="PROSITE" id="PS50893">
    <property type="entry name" value="ABC_TRANSPORTER_2"/>
    <property type="match status" value="1"/>
</dbReference>
<dbReference type="GO" id="GO:0005886">
    <property type="term" value="C:plasma membrane"/>
    <property type="evidence" value="ECO:0007669"/>
    <property type="project" value="TreeGrafter"/>
</dbReference>
<dbReference type="Pfam" id="PF00005">
    <property type="entry name" value="ABC_tran"/>
    <property type="match status" value="1"/>
</dbReference>
<sequence length="218" mass="24440">MAVYNIDVRYKTSVERTERVLEIAESFGLGLDAKEFVVFDNTPIEIEQGDIVYITGQSGGGKSTLLRKLAEQMEQSGLKVADLNAIEHDDRPIVDQIGETLKDALDVLTIAGITDAYIWLNKFDALSDGQRYRFKLAKLIESKADVWIADEFLAVLDRTVAKVVAYNIQKIARKLGTTVLVATTHDDMVEDLNPSLFIDKRYREKVVITKAPEGFKQV</sequence>
<evidence type="ECO:0000313" key="4">
    <source>
        <dbReference type="EMBL" id="EXB05672.1"/>
    </source>
</evidence>
<dbReference type="GO" id="GO:0005524">
    <property type="term" value="F:ATP binding"/>
    <property type="evidence" value="ECO:0007669"/>
    <property type="project" value="UniProtKB-KW"/>
</dbReference>
<feature type="domain" description="ABC transporter" evidence="3">
    <location>
        <begin position="18"/>
        <end position="218"/>
    </location>
</feature>
<dbReference type="PANTHER" id="PTHR24220">
    <property type="entry name" value="IMPORT ATP-BINDING PROTEIN"/>
    <property type="match status" value="1"/>
</dbReference>
<gene>
    <name evidence="4" type="ORF">J512_1994</name>
</gene>
<dbReference type="PATRIC" id="fig|1310613.3.peg.1916"/>
<comment type="caution">
    <text evidence="4">The sequence shown here is derived from an EMBL/GenBank/DDBJ whole genome shotgun (WGS) entry which is preliminary data.</text>
</comment>
<name>A0A009HNE3_ACIB9</name>
<proteinExistence type="predicted"/>
<dbReference type="Gene3D" id="3.40.50.300">
    <property type="entry name" value="P-loop containing nucleotide triphosphate hydrolases"/>
    <property type="match status" value="1"/>
</dbReference>
<dbReference type="GO" id="GO:0016887">
    <property type="term" value="F:ATP hydrolysis activity"/>
    <property type="evidence" value="ECO:0007669"/>
    <property type="project" value="InterPro"/>
</dbReference>
<evidence type="ECO:0000256" key="2">
    <source>
        <dbReference type="ARBA" id="ARBA00022840"/>
    </source>
</evidence>
<dbReference type="EMBL" id="JEWH01000022">
    <property type="protein sequence ID" value="EXB05672.1"/>
    <property type="molecule type" value="Genomic_DNA"/>
</dbReference>
<dbReference type="InterPro" id="IPR027417">
    <property type="entry name" value="P-loop_NTPase"/>
</dbReference>
<organism evidence="4 5">
    <name type="scientific">Acinetobacter baumannii (strain 1295743)</name>
    <dbReference type="NCBI Taxonomy" id="1310613"/>
    <lineage>
        <taxon>Bacteria</taxon>
        <taxon>Pseudomonadati</taxon>
        <taxon>Pseudomonadota</taxon>
        <taxon>Gammaproteobacteria</taxon>
        <taxon>Moraxellales</taxon>
        <taxon>Moraxellaceae</taxon>
        <taxon>Acinetobacter</taxon>
        <taxon>Acinetobacter calcoaceticus/baumannii complex</taxon>
    </lineage>
</organism>
<reference evidence="4 5" key="1">
    <citation type="submission" date="2014-02" db="EMBL/GenBank/DDBJ databases">
        <title>Comparative genomics and transcriptomics to identify genetic mechanisms underlying the emergence of carbapenem resistant Acinetobacter baumannii (CRAb).</title>
        <authorList>
            <person name="Harris A.D."/>
            <person name="Johnson K.J."/>
            <person name="George J."/>
            <person name="Shefchek K."/>
            <person name="Daugherty S.C."/>
            <person name="Parankush S."/>
            <person name="Sadzewicz L."/>
            <person name="Tallon L."/>
            <person name="Sengamalay N."/>
            <person name="Hazen T.H."/>
            <person name="Rasko D.A."/>
        </authorList>
    </citation>
    <scope>NUCLEOTIDE SEQUENCE [LARGE SCALE GENOMIC DNA]</scope>
    <source>
        <strain evidence="4 5">1295743</strain>
    </source>
</reference>